<dbReference type="RefSeq" id="WP_091093207.1">
    <property type="nucleotide sequence ID" value="NZ_FOHX01000023.1"/>
</dbReference>
<evidence type="ECO:0000256" key="1">
    <source>
        <dbReference type="SAM" id="SignalP"/>
    </source>
</evidence>
<dbReference type="EMBL" id="FOHX01000023">
    <property type="protein sequence ID" value="SEU44481.1"/>
    <property type="molecule type" value="Genomic_DNA"/>
</dbReference>
<feature type="signal peptide" evidence="1">
    <location>
        <begin position="1"/>
        <end position="20"/>
    </location>
</feature>
<dbReference type="InterPro" id="IPR012347">
    <property type="entry name" value="Ferritin-like"/>
</dbReference>
<dbReference type="OrthoDB" id="26872at2"/>
<dbReference type="Proteomes" id="UP000199361">
    <property type="component" value="Unassembled WGS sequence"/>
</dbReference>
<keyword evidence="4" id="KW-1185">Reference proteome</keyword>
<dbReference type="Pfam" id="PF03713">
    <property type="entry name" value="DUF305"/>
    <property type="match status" value="2"/>
</dbReference>
<keyword evidence="1" id="KW-0732">Signal</keyword>
<evidence type="ECO:0000259" key="2">
    <source>
        <dbReference type="Pfam" id="PF03713"/>
    </source>
</evidence>
<evidence type="ECO:0000313" key="4">
    <source>
        <dbReference type="Proteomes" id="UP000199361"/>
    </source>
</evidence>
<feature type="domain" description="DUF305" evidence="2">
    <location>
        <begin position="36"/>
        <end position="99"/>
    </location>
</feature>
<organism evidence="3 4">
    <name type="scientific">Nonomuraea wenchangensis</name>
    <dbReference type="NCBI Taxonomy" id="568860"/>
    <lineage>
        <taxon>Bacteria</taxon>
        <taxon>Bacillati</taxon>
        <taxon>Actinomycetota</taxon>
        <taxon>Actinomycetes</taxon>
        <taxon>Streptosporangiales</taxon>
        <taxon>Streptosporangiaceae</taxon>
        <taxon>Nonomuraea</taxon>
    </lineage>
</organism>
<feature type="chain" id="PRO_5011789737" evidence="1">
    <location>
        <begin position="21"/>
        <end position="167"/>
    </location>
</feature>
<accession>A0A1I0LQQ3</accession>
<gene>
    <name evidence="3" type="ORF">SAMN05421811_12345</name>
</gene>
<dbReference type="STRING" id="568860.SAMN05421811_12345"/>
<dbReference type="InterPro" id="IPR005183">
    <property type="entry name" value="DUF305_CopM-like"/>
</dbReference>
<proteinExistence type="predicted"/>
<dbReference type="Gene3D" id="1.20.1260.10">
    <property type="match status" value="1"/>
</dbReference>
<dbReference type="PANTHER" id="PTHR36933:SF1">
    <property type="entry name" value="SLL0788 PROTEIN"/>
    <property type="match status" value="1"/>
</dbReference>
<reference evidence="3 4" key="1">
    <citation type="submission" date="2016-10" db="EMBL/GenBank/DDBJ databases">
        <authorList>
            <person name="de Groot N.N."/>
        </authorList>
    </citation>
    <scope>NUCLEOTIDE SEQUENCE [LARGE SCALE GENOMIC DNA]</scope>
    <source>
        <strain evidence="3 4">CGMCC 4.5598</strain>
    </source>
</reference>
<name>A0A1I0LQQ3_9ACTN</name>
<protein>
    <submittedName>
        <fullName evidence="3">Uncharacterized conserved protein, DUF305 family</fullName>
    </submittedName>
</protein>
<dbReference type="AlphaFoldDB" id="A0A1I0LQQ3"/>
<sequence>MRFRMTTAALLTTLLTTPLAAGCAAAGADPGYSQADVRFNQQMITHHRETIHLAGLAVERGSGAYVRDLGTKLIPKEQADIKAMSDWLTSWDQPVPKEETSAAGAELKAGPGFDRGWLTLVSKHLEHGIHMAEEVRTGGVHGPTRELADRIVKAQTEEIAEIAGHLD</sequence>
<dbReference type="PANTHER" id="PTHR36933">
    <property type="entry name" value="SLL0788 PROTEIN"/>
    <property type="match status" value="1"/>
</dbReference>
<feature type="domain" description="DUF305" evidence="2">
    <location>
        <begin position="107"/>
        <end position="163"/>
    </location>
</feature>
<evidence type="ECO:0000313" key="3">
    <source>
        <dbReference type="EMBL" id="SEU44481.1"/>
    </source>
</evidence>
<dbReference type="PROSITE" id="PS51257">
    <property type="entry name" value="PROKAR_LIPOPROTEIN"/>
    <property type="match status" value="1"/>
</dbReference>